<dbReference type="Gene3D" id="3.40.50.720">
    <property type="entry name" value="NAD(P)-binding Rossmann-like Domain"/>
    <property type="match status" value="1"/>
</dbReference>
<dbReference type="InterPro" id="IPR002328">
    <property type="entry name" value="ADH_Zn_CS"/>
</dbReference>
<dbReference type="Pfam" id="PF08240">
    <property type="entry name" value="ADH_N"/>
    <property type="match status" value="1"/>
</dbReference>
<dbReference type="PROSITE" id="PS00059">
    <property type="entry name" value="ADH_ZINC"/>
    <property type="match status" value="1"/>
</dbReference>
<dbReference type="GO" id="GO:0016491">
    <property type="term" value="F:oxidoreductase activity"/>
    <property type="evidence" value="ECO:0007669"/>
    <property type="project" value="UniProtKB-KW"/>
</dbReference>
<keyword evidence="3" id="KW-0560">Oxidoreductase</keyword>
<dbReference type="InterPro" id="IPR050129">
    <property type="entry name" value="Zn_alcohol_dh"/>
</dbReference>
<dbReference type="SUPFAM" id="SSF50129">
    <property type="entry name" value="GroES-like"/>
    <property type="match status" value="1"/>
</dbReference>
<feature type="non-terminal residue" evidence="6">
    <location>
        <position position="242"/>
    </location>
</feature>
<feature type="domain" description="Alcohol dehydrogenase-like C-terminal" evidence="4">
    <location>
        <begin position="128"/>
        <end position="236"/>
    </location>
</feature>
<protein>
    <submittedName>
        <fullName evidence="6">Uncharacterized protein</fullName>
    </submittedName>
</protein>
<feature type="domain" description="Alcohol dehydrogenase-like N-terminal" evidence="5">
    <location>
        <begin position="3"/>
        <end position="72"/>
    </location>
</feature>
<dbReference type="SUPFAM" id="SSF51735">
    <property type="entry name" value="NAD(P)-binding Rossmann-fold domains"/>
    <property type="match status" value="1"/>
</dbReference>
<dbReference type="InterPro" id="IPR013154">
    <property type="entry name" value="ADH-like_N"/>
</dbReference>
<accession>A0A0F9H0F3</accession>
<evidence type="ECO:0000259" key="5">
    <source>
        <dbReference type="Pfam" id="PF08240"/>
    </source>
</evidence>
<dbReference type="Gene3D" id="3.90.180.10">
    <property type="entry name" value="Medium-chain alcohol dehydrogenases, catalytic domain"/>
    <property type="match status" value="1"/>
</dbReference>
<dbReference type="AlphaFoldDB" id="A0A0F9H0F3"/>
<dbReference type="PANTHER" id="PTHR43401">
    <property type="entry name" value="L-THREONINE 3-DEHYDROGENASE"/>
    <property type="match status" value="1"/>
</dbReference>
<sequence length="242" mass="26586">MYQVPLVMGHEIAGEVAEVGQNVSEAKVGDRVICFNVSLDLSGGILVGMGMFQDGGFQEYVKVPKRSLFHIPNNISIKDAVMIETFALAMRALKLSRIEKNENILIIGGGNVGLCFLKTLLIEKDPNYIVIVEPHEFLRNKAIEIGASHAVAPSRAKIRKITKKFGDPTFVFDCVGNEETISNSVNYIKRGGTILLEGIHKGSIAFPMFMINSKEVTLKGCLGHDREDILAAIDLFPKNKIN</sequence>
<reference evidence="6" key="1">
    <citation type="journal article" date="2015" name="Nature">
        <title>Complex archaea that bridge the gap between prokaryotes and eukaryotes.</title>
        <authorList>
            <person name="Spang A."/>
            <person name="Saw J.H."/>
            <person name="Jorgensen S.L."/>
            <person name="Zaremba-Niedzwiedzka K."/>
            <person name="Martijn J."/>
            <person name="Lind A.E."/>
            <person name="van Eijk R."/>
            <person name="Schleper C."/>
            <person name="Guy L."/>
            <person name="Ettema T.J."/>
        </authorList>
    </citation>
    <scope>NUCLEOTIDE SEQUENCE</scope>
</reference>
<organism evidence="6">
    <name type="scientific">marine sediment metagenome</name>
    <dbReference type="NCBI Taxonomy" id="412755"/>
    <lineage>
        <taxon>unclassified sequences</taxon>
        <taxon>metagenomes</taxon>
        <taxon>ecological metagenomes</taxon>
    </lineage>
</organism>
<evidence type="ECO:0000259" key="4">
    <source>
        <dbReference type="Pfam" id="PF00107"/>
    </source>
</evidence>
<dbReference type="Pfam" id="PF00107">
    <property type="entry name" value="ADH_zinc_N"/>
    <property type="match status" value="1"/>
</dbReference>
<evidence type="ECO:0000256" key="2">
    <source>
        <dbReference type="ARBA" id="ARBA00022833"/>
    </source>
</evidence>
<dbReference type="InterPro" id="IPR036291">
    <property type="entry name" value="NAD(P)-bd_dom_sf"/>
</dbReference>
<evidence type="ECO:0000256" key="3">
    <source>
        <dbReference type="ARBA" id="ARBA00023002"/>
    </source>
</evidence>
<evidence type="ECO:0000256" key="1">
    <source>
        <dbReference type="ARBA" id="ARBA00022723"/>
    </source>
</evidence>
<keyword evidence="1" id="KW-0479">Metal-binding</keyword>
<dbReference type="InterPro" id="IPR013149">
    <property type="entry name" value="ADH-like_C"/>
</dbReference>
<gene>
    <name evidence="6" type="ORF">LCGC14_2058210</name>
</gene>
<dbReference type="EMBL" id="LAZR01024446">
    <property type="protein sequence ID" value="KKL75105.1"/>
    <property type="molecule type" value="Genomic_DNA"/>
</dbReference>
<dbReference type="InterPro" id="IPR011032">
    <property type="entry name" value="GroES-like_sf"/>
</dbReference>
<name>A0A0F9H0F3_9ZZZZ</name>
<comment type="caution">
    <text evidence="6">The sequence shown here is derived from an EMBL/GenBank/DDBJ whole genome shotgun (WGS) entry which is preliminary data.</text>
</comment>
<dbReference type="PANTHER" id="PTHR43401:SF2">
    <property type="entry name" value="L-THREONINE 3-DEHYDROGENASE"/>
    <property type="match status" value="1"/>
</dbReference>
<dbReference type="GO" id="GO:0008270">
    <property type="term" value="F:zinc ion binding"/>
    <property type="evidence" value="ECO:0007669"/>
    <property type="project" value="InterPro"/>
</dbReference>
<proteinExistence type="predicted"/>
<evidence type="ECO:0000313" key="6">
    <source>
        <dbReference type="EMBL" id="KKL75105.1"/>
    </source>
</evidence>
<keyword evidence="2" id="KW-0862">Zinc</keyword>